<gene>
    <name evidence="1" type="ORF">CCMP2556_LOCUS2790</name>
</gene>
<accession>A0ABP0HPW2</accession>
<name>A0ABP0HPW2_9DINO</name>
<feature type="non-terminal residue" evidence="1">
    <location>
        <position position="1"/>
    </location>
</feature>
<sequence>AEDATALKAAQSKLCAWAPTKLQEDQQFQAILGKITTHADGLFGSREEGPLMGERAAKSYDATVPTAPPEIDQAFMLRYFHAKQFNSGIPLPSCCATLTEWASRVTCLKEKIPSDSEDMTRLAELARFCSDCVEACEKSFIGSADKSDAVCLAAANAAEAVMSMVHRLQSIVNAKMVFVIAEKKGNVSQDVKSRLPKVLQSMAHILEIDWASEHKALEDPIHKSDPAFFHSKLEMFDAALAATDATLLKDDAFSTTSKTCKEYCNKYVQLCAAAVDQAYTTCVEPLKAFAEKYQEVEPCAKEVKFDSVKYLVKDQSEGELKADIDALRADRKSAMELVERLSPLAKRTDASHESPMLRGLGRHIEKQMKELQEFLTNAARICTTLIFSDLMHVPKCDDKELDRIEKHTQKHFGMGKSSMPPKLVDALNKLAASWAE</sequence>
<comment type="caution">
    <text evidence="1">The sequence shown here is derived from an EMBL/GenBank/DDBJ whole genome shotgun (WGS) entry which is preliminary data.</text>
</comment>
<evidence type="ECO:0000313" key="2">
    <source>
        <dbReference type="Proteomes" id="UP001642484"/>
    </source>
</evidence>
<keyword evidence="2" id="KW-1185">Reference proteome</keyword>
<proteinExistence type="predicted"/>
<organism evidence="1 2">
    <name type="scientific">Durusdinium trenchii</name>
    <dbReference type="NCBI Taxonomy" id="1381693"/>
    <lineage>
        <taxon>Eukaryota</taxon>
        <taxon>Sar</taxon>
        <taxon>Alveolata</taxon>
        <taxon>Dinophyceae</taxon>
        <taxon>Suessiales</taxon>
        <taxon>Symbiodiniaceae</taxon>
        <taxon>Durusdinium</taxon>
    </lineage>
</organism>
<evidence type="ECO:0000313" key="1">
    <source>
        <dbReference type="EMBL" id="CAK8992251.1"/>
    </source>
</evidence>
<dbReference type="EMBL" id="CAXAMN010001108">
    <property type="protein sequence ID" value="CAK8992251.1"/>
    <property type="molecule type" value="Genomic_DNA"/>
</dbReference>
<protein>
    <submittedName>
        <fullName evidence="1">Uncharacterized protein</fullName>
    </submittedName>
</protein>
<reference evidence="1 2" key="1">
    <citation type="submission" date="2024-02" db="EMBL/GenBank/DDBJ databases">
        <authorList>
            <person name="Chen Y."/>
            <person name="Shah S."/>
            <person name="Dougan E. K."/>
            <person name="Thang M."/>
            <person name="Chan C."/>
        </authorList>
    </citation>
    <scope>NUCLEOTIDE SEQUENCE [LARGE SCALE GENOMIC DNA]</scope>
</reference>
<feature type="non-terminal residue" evidence="1">
    <location>
        <position position="436"/>
    </location>
</feature>
<dbReference type="Proteomes" id="UP001642484">
    <property type="component" value="Unassembled WGS sequence"/>
</dbReference>